<feature type="domain" description="GH10" evidence="15">
    <location>
        <begin position="24"/>
        <end position="335"/>
    </location>
</feature>
<evidence type="ECO:0000256" key="5">
    <source>
        <dbReference type="ARBA" id="ARBA00022525"/>
    </source>
</evidence>
<evidence type="ECO:0000313" key="16">
    <source>
        <dbReference type="EMBL" id="KEZ46615.1"/>
    </source>
</evidence>
<feature type="signal peptide" evidence="13">
    <location>
        <begin position="1"/>
        <end position="19"/>
    </location>
</feature>
<dbReference type="InterPro" id="IPR044846">
    <property type="entry name" value="GH10"/>
</dbReference>
<dbReference type="VEuPathDB" id="FungiDB:SAPIO_CDS0439"/>
<dbReference type="KEGG" id="sapo:SAPIO_CDS0439"/>
<evidence type="ECO:0000313" key="17">
    <source>
        <dbReference type="Proteomes" id="UP000028545"/>
    </source>
</evidence>
<dbReference type="SUPFAM" id="SSF51445">
    <property type="entry name" value="(Trans)glycosidases"/>
    <property type="match status" value="1"/>
</dbReference>
<dbReference type="PROSITE" id="PS51164">
    <property type="entry name" value="CBM1_2"/>
    <property type="match status" value="1"/>
</dbReference>
<comment type="caution">
    <text evidence="16">The sequence shown here is derived from an EMBL/GenBank/DDBJ whole genome shotgun (WGS) entry which is preliminary data.</text>
</comment>
<keyword evidence="5" id="KW-0964">Secreted</keyword>
<dbReference type="SMART" id="SM00633">
    <property type="entry name" value="Glyco_10"/>
    <property type="match status" value="1"/>
</dbReference>
<feature type="region of interest" description="Disordered" evidence="12">
    <location>
        <begin position="477"/>
        <end position="535"/>
    </location>
</feature>
<keyword evidence="9 11" id="KW-0119">Carbohydrate metabolism</keyword>
<dbReference type="PROSITE" id="PS00562">
    <property type="entry name" value="CBM1_1"/>
    <property type="match status" value="1"/>
</dbReference>
<dbReference type="Pfam" id="PF00331">
    <property type="entry name" value="Glyco_hydro_10"/>
    <property type="match status" value="1"/>
</dbReference>
<dbReference type="PANTHER" id="PTHR31490">
    <property type="entry name" value="GLYCOSYL HYDROLASE"/>
    <property type="match status" value="1"/>
</dbReference>
<evidence type="ECO:0000256" key="4">
    <source>
        <dbReference type="ARBA" id="ARBA00007495"/>
    </source>
</evidence>
<evidence type="ECO:0000256" key="1">
    <source>
        <dbReference type="ARBA" id="ARBA00000681"/>
    </source>
</evidence>
<reference evidence="16 17" key="1">
    <citation type="journal article" date="2014" name="Genome Announc.">
        <title>Draft genome sequence of the pathogenic fungus Scedosporium apiospermum.</title>
        <authorList>
            <person name="Vandeputte P."/>
            <person name="Ghamrawi S."/>
            <person name="Rechenmann M."/>
            <person name="Iltis A."/>
            <person name="Giraud S."/>
            <person name="Fleury M."/>
            <person name="Thornton C."/>
            <person name="Delhaes L."/>
            <person name="Meyer W."/>
            <person name="Papon N."/>
            <person name="Bouchara J.P."/>
        </authorList>
    </citation>
    <scope>NUCLEOTIDE SEQUENCE [LARGE SCALE GENOMIC DNA]</scope>
    <source>
        <strain evidence="16 17">IHEM 14462</strain>
    </source>
</reference>
<dbReference type="EMBL" id="JOWA01000022">
    <property type="protein sequence ID" value="KEZ46615.1"/>
    <property type="molecule type" value="Genomic_DNA"/>
</dbReference>
<comment type="similarity">
    <text evidence="4 11">Belongs to the glycosyl hydrolase 10 (cellulase F) family.</text>
</comment>
<keyword evidence="17" id="KW-1185">Reference proteome</keyword>
<dbReference type="OMA" id="GIADNHT"/>
<dbReference type="InterPro" id="IPR035971">
    <property type="entry name" value="CBD_sf"/>
</dbReference>
<sequence length="535" mass="57238">MVKSAYLAGLLAACTPAAAQLHNLAVSAGLKYFGSCLDNGHRSDAGYMNIINNKAEVGQLVPENGQKWAYVEPSRGTFTYTDADVVPNIAAANGQVLRCHTLTWHSQLPSWVENGSWTKAQLQSVIETHIANVMGHYKGKCYAWDVVNEAADDNGNWRDSVFYRVMGTDFLPISFNAAKKADANTKLYYNDYNLEYNGAKTNRVYEAVTIVQNAGAPIDGVGFQGHLIVGSTPSRANLATVLRRFTALGLEVAYTELDIRHSSLPASSSALTTQANDYANVVGSCLDVAGCVGVTVWGMSDKYSWIPQTFSGQGDALLYDSNLNKKAAWTSVSSVLAAAATGNPNPGTTLTTSTRTTTTAPPATTTTAAPGGGAAHWGQCGGIGWTGPTTCQSPWTCTKLNDWYYQCLIEMPVYTVPHTDRQPAFNAALNHSRGSSTNSKGDLNKLDLHPKEMKKCLGKHIKGRDLKPATDRLVALGEKGKTSLEAEKPSGSGQKDEASGTWSSPDMESGSDNRQPRGSLALAEFIKPDSSATKC</sequence>
<keyword evidence="7 13" id="KW-0732">Signal</keyword>
<evidence type="ECO:0000256" key="9">
    <source>
        <dbReference type="ARBA" id="ARBA00023277"/>
    </source>
</evidence>
<feature type="compositionally biased region" description="Basic and acidic residues" evidence="12">
    <location>
        <begin position="478"/>
        <end position="498"/>
    </location>
</feature>
<feature type="region of interest" description="Disordered" evidence="12">
    <location>
        <begin position="429"/>
        <end position="448"/>
    </location>
</feature>
<accession>A0A084GH03</accession>
<evidence type="ECO:0000256" key="10">
    <source>
        <dbReference type="ARBA" id="ARBA00023326"/>
    </source>
</evidence>
<name>A0A084GH03_PSEDA</name>
<dbReference type="PRINTS" id="PR00134">
    <property type="entry name" value="GLHYDRLASE10"/>
</dbReference>
<dbReference type="InterPro" id="IPR017853">
    <property type="entry name" value="GH"/>
</dbReference>
<dbReference type="GO" id="GO:0030248">
    <property type="term" value="F:cellulose binding"/>
    <property type="evidence" value="ECO:0007669"/>
    <property type="project" value="InterPro"/>
</dbReference>
<dbReference type="Gene3D" id="3.20.20.80">
    <property type="entry name" value="Glycosidases"/>
    <property type="match status" value="1"/>
</dbReference>
<comment type="catalytic activity">
    <reaction evidence="1 11">
        <text>Endohydrolysis of (1-&gt;4)-beta-D-xylosidic linkages in xylans.</text>
        <dbReference type="EC" id="3.2.1.8"/>
    </reaction>
</comment>
<dbReference type="EC" id="3.2.1.8" evidence="11"/>
<evidence type="ECO:0000259" key="15">
    <source>
        <dbReference type="PROSITE" id="PS51760"/>
    </source>
</evidence>
<comment type="pathway">
    <text evidence="3">Glycan degradation; xylan degradation.</text>
</comment>
<dbReference type="SUPFAM" id="SSF57180">
    <property type="entry name" value="Cellulose-binding domain"/>
    <property type="match status" value="1"/>
</dbReference>
<feature type="compositionally biased region" description="Polar residues" evidence="12">
    <location>
        <begin position="432"/>
        <end position="441"/>
    </location>
</feature>
<dbReference type="OrthoDB" id="3055998at2759"/>
<keyword evidence="11 16" id="KW-0326">Glycosidase</keyword>
<feature type="chain" id="PRO_5001775736" description="Beta-xylanase" evidence="13">
    <location>
        <begin position="20"/>
        <end position="535"/>
    </location>
</feature>
<dbReference type="InterPro" id="IPR001000">
    <property type="entry name" value="GH10_dom"/>
</dbReference>
<evidence type="ECO:0000259" key="14">
    <source>
        <dbReference type="PROSITE" id="PS51164"/>
    </source>
</evidence>
<keyword evidence="10 11" id="KW-0624">Polysaccharide degradation</keyword>
<evidence type="ECO:0000256" key="6">
    <source>
        <dbReference type="ARBA" id="ARBA00022651"/>
    </source>
</evidence>
<evidence type="ECO:0000256" key="2">
    <source>
        <dbReference type="ARBA" id="ARBA00004613"/>
    </source>
</evidence>
<gene>
    <name evidence="16" type="ORF">SAPIO_CDS0439</name>
</gene>
<dbReference type="AlphaFoldDB" id="A0A084GH03"/>
<feature type="domain" description="CBM1" evidence="14">
    <location>
        <begin position="372"/>
        <end position="408"/>
    </location>
</feature>
<evidence type="ECO:0000256" key="8">
    <source>
        <dbReference type="ARBA" id="ARBA00022801"/>
    </source>
</evidence>
<evidence type="ECO:0000256" key="3">
    <source>
        <dbReference type="ARBA" id="ARBA00004851"/>
    </source>
</evidence>
<dbReference type="GO" id="GO:0031176">
    <property type="term" value="F:endo-1,4-beta-xylanase activity"/>
    <property type="evidence" value="ECO:0007669"/>
    <property type="project" value="UniProtKB-EC"/>
</dbReference>
<proteinExistence type="inferred from homology"/>
<dbReference type="Pfam" id="PF00734">
    <property type="entry name" value="CBM_1"/>
    <property type="match status" value="1"/>
</dbReference>
<evidence type="ECO:0000256" key="11">
    <source>
        <dbReference type="RuleBase" id="RU361174"/>
    </source>
</evidence>
<evidence type="ECO:0000256" key="7">
    <source>
        <dbReference type="ARBA" id="ARBA00022729"/>
    </source>
</evidence>
<feature type="compositionally biased region" description="Polar residues" evidence="12">
    <location>
        <begin position="500"/>
        <end position="513"/>
    </location>
</feature>
<dbReference type="GeneID" id="27718591"/>
<organism evidence="16 17">
    <name type="scientific">Pseudallescheria apiosperma</name>
    <name type="common">Scedosporium apiospermum</name>
    <dbReference type="NCBI Taxonomy" id="563466"/>
    <lineage>
        <taxon>Eukaryota</taxon>
        <taxon>Fungi</taxon>
        <taxon>Dikarya</taxon>
        <taxon>Ascomycota</taxon>
        <taxon>Pezizomycotina</taxon>
        <taxon>Sordariomycetes</taxon>
        <taxon>Hypocreomycetidae</taxon>
        <taxon>Microascales</taxon>
        <taxon>Microascaceae</taxon>
        <taxon>Scedosporium</taxon>
    </lineage>
</organism>
<keyword evidence="8 11" id="KW-0378">Hydrolase</keyword>
<protein>
    <recommendedName>
        <fullName evidence="11">Beta-xylanase</fullName>
        <ecNumber evidence="11">3.2.1.8</ecNumber>
    </recommendedName>
</protein>
<feature type="region of interest" description="Disordered" evidence="12">
    <location>
        <begin position="343"/>
        <end position="362"/>
    </location>
</feature>
<dbReference type="PROSITE" id="PS51760">
    <property type="entry name" value="GH10_2"/>
    <property type="match status" value="1"/>
</dbReference>
<comment type="subcellular location">
    <subcellularLocation>
        <location evidence="2">Secreted</location>
    </subcellularLocation>
</comment>
<evidence type="ECO:0000256" key="13">
    <source>
        <dbReference type="SAM" id="SignalP"/>
    </source>
</evidence>
<keyword evidence="6" id="KW-0858">Xylan degradation</keyword>
<dbReference type="SMART" id="SM00236">
    <property type="entry name" value="fCBD"/>
    <property type="match status" value="1"/>
</dbReference>
<dbReference type="PANTHER" id="PTHR31490:SF35">
    <property type="entry name" value="ENDO-1,4-BETA-XYLANASE"/>
    <property type="match status" value="1"/>
</dbReference>
<dbReference type="GO" id="GO:0005576">
    <property type="term" value="C:extracellular region"/>
    <property type="evidence" value="ECO:0007669"/>
    <property type="project" value="UniProtKB-SubCell"/>
</dbReference>
<dbReference type="GO" id="GO:0045493">
    <property type="term" value="P:xylan catabolic process"/>
    <property type="evidence" value="ECO:0007669"/>
    <property type="project" value="UniProtKB-KW"/>
</dbReference>
<dbReference type="Proteomes" id="UP000028545">
    <property type="component" value="Unassembled WGS sequence"/>
</dbReference>
<dbReference type="InterPro" id="IPR000254">
    <property type="entry name" value="CBD"/>
</dbReference>
<evidence type="ECO:0000256" key="12">
    <source>
        <dbReference type="SAM" id="MobiDB-lite"/>
    </source>
</evidence>
<dbReference type="HOGENOM" id="CLU_020161_12_1_1"/>
<dbReference type="RefSeq" id="XP_016646414.1">
    <property type="nucleotide sequence ID" value="XM_016783214.1"/>
</dbReference>